<dbReference type="InterPro" id="IPR043964">
    <property type="entry name" value="P-loop_TraG"/>
</dbReference>
<reference evidence="2" key="1">
    <citation type="submission" date="2020-10" db="EMBL/GenBank/DDBJ databases">
        <authorList>
            <person name="Gilroy R."/>
        </authorList>
    </citation>
    <scope>NUCLEOTIDE SEQUENCE</scope>
    <source>
        <strain evidence="2">CHK195-15760</strain>
    </source>
</reference>
<comment type="caution">
    <text evidence="2">The sequence shown here is derived from an EMBL/GenBank/DDBJ whole genome shotgun (WGS) entry which is preliminary data.</text>
</comment>
<dbReference type="InterPro" id="IPR027417">
    <property type="entry name" value="P-loop_NTPase"/>
</dbReference>
<evidence type="ECO:0000313" key="3">
    <source>
        <dbReference type="Proteomes" id="UP000824093"/>
    </source>
</evidence>
<dbReference type="PANTHER" id="PTHR30121:SF6">
    <property type="entry name" value="SLR6007 PROTEIN"/>
    <property type="match status" value="1"/>
</dbReference>
<dbReference type="Proteomes" id="UP000824093">
    <property type="component" value="Unassembled WGS sequence"/>
</dbReference>
<feature type="domain" description="TraG P-loop" evidence="1">
    <location>
        <begin position="238"/>
        <end position="612"/>
    </location>
</feature>
<name>A0A9D1M0T4_9FIRM</name>
<dbReference type="Gene3D" id="1.10.8.730">
    <property type="match status" value="1"/>
</dbReference>
<proteinExistence type="predicted"/>
<evidence type="ECO:0000259" key="1">
    <source>
        <dbReference type="Pfam" id="PF19044"/>
    </source>
</evidence>
<protein>
    <submittedName>
        <fullName evidence="2">DUF87 domain-containing protein</fullName>
    </submittedName>
</protein>
<dbReference type="SUPFAM" id="SSF52540">
    <property type="entry name" value="P-loop containing nucleoside triphosphate hydrolases"/>
    <property type="match status" value="1"/>
</dbReference>
<dbReference type="CDD" id="cd01127">
    <property type="entry name" value="TrwB_TraG_TraD_VirD4"/>
    <property type="match status" value="1"/>
</dbReference>
<organism evidence="2 3">
    <name type="scientific">Candidatus Merdicola faecigallinarum</name>
    <dbReference type="NCBI Taxonomy" id="2840862"/>
    <lineage>
        <taxon>Bacteria</taxon>
        <taxon>Bacillati</taxon>
        <taxon>Bacillota</taxon>
        <taxon>Clostridia</taxon>
        <taxon>Candidatus Merdicola</taxon>
    </lineage>
</organism>
<dbReference type="EMBL" id="DVNH01000026">
    <property type="protein sequence ID" value="HIU51775.1"/>
    <property type="molecule type" value="Genomic_DNA"/>
</dbReference>
<evidence type="ECO:0000313" key="2">
    <source>
        <dbReference type="EMBL" id="HIU51775.1"/>
    </source>
</evidence>
<dbReference type="Gene3D" id="3.40.50.300">
    <property type="entry name" value="P-loop containing nucleotide triphosphate hydrolases"/>
    <property type="match status" value="1"/>
</dbReference>
<accession>A0A9D1M0T4</accession>
<gene>
    <name evidence="2" type="ORF">IAB70_04030</name>
</gene>
<sequence>MKLGLKKETENIEKRPTGMLEKNRKGIKDLIAPAGVDASNINHLEIVSGRTRYARSMVVSTIPRMCTFPEFLRSMYTFGDLNTSVFISPVSESTSQTDLNRTINELESERIVAIDRGDINRERILAQKRLEAEELRDQIASGFNKLFEASIICTLFAYSLEELDKDTELLSSEMSKTLIGIKPAWAIQEDAFKSNLPFNDNKINKSHAFDRSSMATVFPFFSSEVGHDHGIPLGFNKQTGVPILFDNFNPSLTNYNMVIFGKSGAGKGVTIKTLTARSSVLMGIESLALDAEGEYGVVADALGGINVTISPNSNTIINLFDLESEIIKDEITGREKVALNLENKVEDVTQALLTMARGSTRSEEVNELTKQIIAEAIYQEYAARGITNDINSLYVEDKGKTFSKDYLGRPKKEMPTIGSWYKRIQENAKKNENPDYRFHYSYLIKVMKQYVREYNGQMAYFDGQSTFELLDGVPFINLDISQLEERFARPLAQQILLSWIWEKYVKKNSEDKEKAKQKRVLIDEAWMLLPYPEAVDFLNTMARRARKRNVSLAVMSQKFQDFYEKPEVQAVLTSSDTKLFLAQDKSEIQYIKEVFKLSEGEAAFLTTCNRGEGLLKVGADTAILAIRPTKKEFEFVETNVNEMRKIRESKKRSKIEGKN</sequence>
<dbReference type="InterPro" id="IPR051162">
    <property type="entry name" value="T4SS_component"/>
</dbReference>
<dbReference type="PANTHER" id="PTHR30121">
    <property type="entry name" value="UNCHARACTERIZED PROTEIN YJGR-RELATED"/>
    <property type="match status" value="1"/>
</dbReference>
<dbReference type="Pfam" id="PF19044">
    <property type="entry name" value="P-loop_TraG"/>
    <property type="match status" value="1"/>
</dbReference>
<dbReference type="AlphaFoldDB" id="A0A9D1M0T4"/>
<reference evidence="2" key="2">
    <citation type="journal article" date="2021" name="PeerJ">
        <title>Extensive microbial diversity within the chicken gut microbiome revealed by metagenomics and culture.</title>
        <authorList>
            <person name="Gilroy R."/>
            <person name="Ravi A."/>
            <person name="Getino M."/>
            <person name="Pursley I."/>
            <person name="Horton D.L."/>
            <person name="Alikhan N.F."/>
            <person name="Baker D."/>
            <person name="Gharbi K."/>
            <person name="Hall N."/>
            <person name="Watson M."/>
            <person name="Adriaenssens E.M."/>
            <person name="Foster-Nyarko E."/>
            <person name="Jarju S."/>
            <person name="Secka A."/>
            <person name="Antonio M."/>
            <person name="Oren A."/>
            <person name="Chaudhuri R.R."/>
            <person name="La Ragione R."/>
            <person name="Hildebrand F."/>
            <person name="Pallen M.J."/>
        </authorList>
    </citation>
    <scope>NUCLEOTIDE SEQUENCE</scope>
    <source>
        <strain evidence="2">CHK195-15760</strain>
    </source>
</reference>